<evidence type="ECO:0000313" key="2">
    <source>
        <dbReference type="Proteomes" id="UP000054279"/>
    </source>
</evidence>
<evidence type="ECO:0000313" key="1">
    <source>
        <dbReference type="EMBL" id="KIJ26464.1"/>
    </source>
</evidence>
<name>A0A0C9TXD8_SPHS4</name>
<feature type="non-terminal residue" evidence="1">
    <location>
        <position position="60"/>
    </location>
</feature>
<keyword evidence="2" id="KW-1185">Reference proteome</keyword>
<organism evidence="1 2">
    <name type="scientific">Sphaerobolus stellatus (strain SS14)</name>
    <dbReference type="NCBI Taxonomy" id="990650"/>
    <lineage>
        <taxon>Eukaryota</taxon>
        <taxon>Fungi</taxon>
        <taxon>Dikarya</taxon>
        <taxon>Basidiomycota</taxon>
        <taxon>Agaricomycotina</taxon>
        <taxon>Agaricomycetes</taxon>
        <taxon>Phallomycetidae</taxon>
        <taxon>Geastrales</taxon>
        <taxon>Sphaerobolaceae</taxon>
        <taxon>Sphaerobolus</taxon>
    </lineage>
</organism>
<reference evidence="1 2" key="1">
    <citation type="submission" date="2014-06" db="EMBL/GenBank/DDBJ databases">
        <title>Evolutionary Origins and Diversification of the Mycorrhizal Mutualists.</title>
        <authorList>
            <consortium name="DOE Joint Genome Institute"/>
            <consortium name="Mycorrhizal Genomics Consortium"/>
            <person name="Kohler A."/>
            <person name="Kuo A."/>
            <person name="Nagy L.G."/>
            <person name="Floudas D."/>
            <person name="Copeland A."/>
            <person name="Barry K.W."/>
            <person name="Cichocki N."/>
            <person name="Veneault-Fourrey C."/>
            <person name="LaButti K."/>
            <person name="Lindquist E.A."/>
            <person name="Lipzen A."/>
            <person name="Lundell T."/>
            <person name="Morin E."/>
            <person name="Murat C."/>
            <person name="Riley R."/>
            <person name="Ohm R."/>
            <person name="Sun H."/>
            <person name="Tunlid A."/>
            <person name="Henrissat B."/>
            <person name="Grigoriev I.V."/>
            <person name="Hibbett D.S."/>
            <person name="Martin F."/>
        </authorList>
    </citation>
    <scope>NUCLEOTIDE SEQUENCE [LARGE SCALE GENOMIC DNA]</scope>
    <source>
        <strain evidence="1 2">SS14</strain>
    </source>
</reference>
<dbReference type="AlphaFoldDB" id="A0A0C9TXD8"/>
<dbReference type="HOGENOM" id="CLU_2948372_0_0_1"/>
<sequence>RIFANPVKNSLPFTLRKSEEHDSESYYQAVMIDENCIIALRARYIELFDDPSQEREILYI</sequence>
<dbReference type="EMBL" id="KN837368">
    <property type="protein sequence ID" value="KIJ26464.1"/>
    <property type="molecule type" value="Genomic_DNA"/>
</dbReference>
<protein>
    <submittedName>
        <fullName evidence="1">Uncharacterized protein</fullName>
    </submittedName>
</protein>
<proteinExistence type="predicted"/>
<dbReference type="Proteomes" id="UP000054279">
    <property type="component" value="Unassembled WGS sequence"/>
</dbReference>
<gene>
    <name evidence="1" type="ORF">M422DRAFT_38196</name>
</gene>
<accession>A0A0C9TXD8</accession>